<keyword evidence="3" id="KW-1185">Reference proteome</keyword>
<dbReference type="InterPro" id="IPR039353">
    <property type="entry name" value="TF_Adf1"/>
</dbReference>
<dbReference type="OrthoDB" id="5984255at2759"/>
<dbReference type="PANTHER" id="PTHR12243">
    <property type="entry name" value="MADF DOMAIN TRANSCRIPTION FACTOR"/>
    <property type="match status" value="1"/>
</dbReference>
<dbReference type="SMART" id="SM00595">
    <property type="entry name" value="MADF"/>
    <property type="match status" value="1"/>
</dbReference>
<dbReference type="Pfam" id="PF10545">
    <property type="entry name" value="MADF_DNA_bdg"/>
    <property type="match status" value="1"/>
</dbReference>
<dbReference type="PANTHER" id="PTHR12243:SF67">
    <property type="entry name" value="COREPRESSOR OF PANGOLIN, ISOFORM A-RELATED"/>
    <property type="match status" value="1"/>
</dbReference>
<dbReference type="Proteomes" id="UP000252519">
    <property type="component" value="Unassembled WGS sequence"/>
</dbReference>
<feature type="domain" description="MADF" evidence="1">
    <location>
        <begin position="8"/>
        <end position="97"/>
    </location>
</feature>
<name>A0A368FBM8_ANCCA</name>
<dbReference type="PROSITE" id="PS51029">
    <property type="entry name" value="MADF"/>
    <property type="match status" value="1"/>
</dbReference>
<dbReference type="InterPro" id="IPR006578">
    <property type="entry name" value="MADF-dom"/>
</dbReference>
<gene>
    <name evidence="2" type="ORF">ANCCAN_24668</name>
</gene>
<evidence type="ECO:0000259" key="1">
    <source>
        <dbReference type="PROSITE" id="PS51029"/>
    </source>
</evidence>
<dbReference type="AlphaFoldDB" id="A0A368FBM8"/>
<evidence type="ECO:0000313" key="3">
    <source>
        <dbReference type="Proteomes" id="UP000252519"/>
    </source>
</evidence>
<protein>
    <recommendedName>
        <fullName evidence="1">MADF domain-containing protein</fullName>
    </recommendedName>
</protein>
<dbReference type="STRING" id="29170.A0A368FBM8"/>
<dbReference type="EMBL" id="JOJR01001875">
    <property type="protein sequence ID" value="RCN29574.1"/>
    <property type="molecule type" value="Genomic_DNA"/>
</dbReference>
<organism evidence="2 3">
    <name type="scientific">Ancylostoma caninum</name>
    <name type="common">Dog hookworm</name>
    <dbReference type="NCBI Taxonomy" id="29170"/>
    <lineage>
        <taxon>Eukaryota</taxon>
        <taxon>Metazoa</taxon>
        <taxon>Ecdysozoa</taxon>
        <taxon>Nematoda</taxon>
        <taxon>Chromadorea</taxon>
        <taxon>Rhabditida</taxon>
        <taxon>Rhabditina</taxon>
        <taxon>Rhabditomorpha</taxon>
        <taxon>Strongyloidea</taxon>
        <taxon>Ancylostomatidae</taxon>
        <taxon>Ancylostomatinae</taxon>
        <taxon>Ancylostoma</taxon>
    </lineage>
</organism>
<comment type="caution">
    <text evidence="2">The sequence shown here is derived from an EMBL/GenBank/DDBJ whole genome shotgun (WGS) entry which is preliminary data.</text>
</comment>
<reference evidence="2 3" key="1">
    <citation type="submission" date="2014-10" db="EMBL/GenBank/DDBJ databases">
        <title>Draft genome of the hookworm Ancylostoma caninum.</title>
        <authorList>
            <person name="Mitreva M."/>
        </authorList>
    </citation>
    <scope>NUCLEOTIDE SEQUENCE [LARGE SCALE GENOMIC DNA]</scope>
    <source>
        <strain evidence="2 3">Baltimore</strain>
    </source>
</reference>
<evidence type="ECO:0000313" key="2">
    <source>
        <dbReference type="EMBL" id="RCN29574.1"/>
    </source>
</evidence>
<accession>A0A368FBM8</accession>
<proteinExistence type="predicted"/>
<sequence>MSYEMKTELISEMEEHECLWNPSHEDYHQLDKKNQAWNRLQKNLELKGFQTDLFTLKTQWKSLKHRWKRLQNPTTGSSAGGSWVSRDQLEFLRTGEPEGVGFSNLSLACAPEQNVDDGMIEEAPSEGALLQQGYNKDIRRKLGSPSCTPRKRKRDEILERGFDRLEETSRFLRERWAGTDSDDLYRSFGEMIGKALRRMDPDKAQERMAEMASSVFRP</sequence>